<proteinExistence type="predicted"/>
<feature type="region of interest" description="Disordered" evidence="1">
    <location>
        <begin position="773"/>
        <end position="819"/>
    </location>
</feature>
<gene>
    <name evidence="2" type="ORF">Q9L58_007020</name>
</gene>
<name>A0ABR3GDN4_9PEZI</name>
<evidence type="ECO:0000313" key="3">
    <source>
        <dbReference type="Proteomes" id="UP001447188"/>
    </source>
</evidence>
<organism evidence="2 3">
    <name type="scientific">Discina gigas</name>
    <dbReference type="NCBI Taxonomy" id="1032678"/>
    <lineage>
        <taxon>Eukaryota</taxon>
        <taxon>Fungi</taxon>
        <taxon>Dikarya</taxon>
        <taxon>Ascomycota</taxon>
        <taxon>Pezizomycotina</taxon>
        <taxon>Pezizomycetes</taxon>
        <taxon>Pezizales</taxon>
        <taxon>Discinaceae</taxon>
        <taxon>Discina</taxon>
    </lineage>
</organism>
<accession>A0ABR3GDN4</accession>
<sequence length="819" mass="92224">MAKRAEWFPEPNVWDPGSFVPASSQGPPTGAIVLHEAFLNFPSTSAAGMPGIFSCPTECRVPEQASYDLAIQDISLSAHKIIRYIMSPASDITIIPMNLQSNTYRTNHFTNDSTDIQETTYLLQSKKGTSTLATGLRSNVKLDIVLWDFERLTREGGIYGGVARKFRIDGAVLLDPRRSDQFRPSESPVCLLGMDFLIKYPYLLFEPKYDARGEVDFTLARGSLVRRPYSTYTEVNKKLVIHISARHDAETGNIGCGVFFKSGSVLNLFSGVSKYDKDGNKHAEQLWERGILVGIIKALHIVGAFPTGREFTDVIIRTGSPPTNSLLCQMQHIADDFHKNSTNSHHDHSLDDRFFCPSPNSDLVMYIYRQFIHKQHGFKIHFGGFSTNENYDAVEAAGILASAGAEMEEFYMEKEDKSMNSHDFSDYSINQFRGHKQKCSPGINLLHQHGGFVGHSIYVSLGLDGYFHIPKTRAHAVIKAADKKSCFTLSREDAVSALGYAPWEGEVAAEPNGFLETKNYEYHAMPSRSDFKTLCGILGIGAANRLKNYSKGNANPTRQTVLEIIQGSERHIELHEFLSMQTKEYRDEYLRELERRGLEKGWHFSKDKSWNGYLRRNTRIHDGEGWMRLQGEKRLGDRIFALSNEKGDFRLWDAVNDVHQGEMQEISRAGTDPEVREKVDRYSQTKERHTEYHGKIYPGGTLEAPRSDVKCRTSHKNLLCHHLGDGDCSDDIGGNTYMIRTKNAEGLKTSHIPRDDIDREIDTSTHYTTARLGIDHSSGQQLPKARYENSRDIGLDEGHETGGSRDSDNEGDTDSYSTK</sequence>
<evidence type="ECO:0000313" key="2">
    <source>
        <dbReference type="EMBL" id="KAL0634071.1"/>
    </source>
</evidence>
<dbReference type="Proteomes" id="UP001447188">
    <property type="component" value="Unassembled WGS sequence"/>
</dbReference>
<keyword evidence="3" id="KW-1185">Reference proteome</keyword>
<feature type="compositionally biased region" description="Basic and acidic residues" evidence="1">
    <location>
        <begin position="785"/>
        <end position="808"/>
    </location>
</feature>
<evidence type="ECO:0000256" key="1">
    <source>
        <dbReference type="SAM" id="MobiDB-lite"/>
    </source>
</evidence>
<reference evidence="2 3" key="1">
    <citation type="submission" date="2024-02" db="EMBL/GenBank/DDBJ databases">
        <title>Discinaceae phylogenomics.</title>
        <authorList>
            <person name="Dirks A.C."/>
            <person name="James T.Y."/>
        </authorList>
    </citation>
    <scope>NUCLEOTIDE SEQUENCE [LARGE SCALE GENOMIC DNA]</scope>
    <source>
        <strain evidence="2 3">ACD0624</strain>
    </source>
</reference>
<dbReference type="EMBL" id="JBBBZM010000105">
    <property type="protein sequence ID" value="KAL0634071.1"/>
    <property type="molecule type" value="Genomic_DNA"/>
</dbReference>
<comment type="caution">
    <text evidence="2">The sequence shown here is derived from an EMBL/GenBank/DDBJ whole genome shotgun (WGS) entry which is preliminary data.</text>
</comment>
<protein>
    <submittedName>
        <fullName evidence="2">Uncharacterized protein</fullName>
    </submittedName>
</protein>